<reference evidence="2" key="1">
    <citation type="journal article" date="2023" name="G3 (Bethesda)">
        <title>A reference genome for the long-term kleptoplast-retaining sea slug Elysia crispata morphotype clarki.</title>
        <authorList>
            <person name="Eastman K.E."/>
            <person name="Pendleton A.L."/>
            <person name="Shaikh M.A."/>
            <person name="Suttiyut T."/>
            <person name="Ogas R."/>
            <person name="Tomko P."/>
            <person name="Gavelis G."/>
            <person name="Widhalm J.R."/>
            <person name="Wisecaver J.H."/>
        </authorList>
    </citation>
    <scope>NUCLEOTIDE SEQUENCE</scope>
    <source>
        <strain evidence="2">ECLA1</strain>
    </source>
</reference>
<dbReference type="InterPro" id="IPR036397">
    <property type="entry name" value="RNaseH_sf"/>
</dbReference>
<dbReference type="InterPro" id="IPR050951">
    <property type="entry name" value="Retrovirus_Pol_polyprotein"/>
</dbReference>
<sequence>MPVLSYTQVYDIPKNRYPEAVPLKRIVTETVAEALVDIYSCLGLPEEIFSDQGTQFVSDCMKEVCRLLGVTQSTISPLHPMCNGLVEKFNGTLEEAVQ</sequence>
<feature type="domain" description="Integrase catalytic" evidence="1">
    <location>
        <begin position="1"/>
        <end position="98"/>
    </location>
</feature>
<dbReference type="GO" id="GO:0003676">
    <property type="term" value="F:nucleic acid binding"/>
    <property type="evidence" value="ECO:0007669"/>
    <property type="project" value="InterPro"/>
</dbReference>
<keyword evidence="3" id="KW-1185">Reference proteome</keyword>
<evidence type="ECO:0000259" key="1">
    <source>
        <dbReference type="PROSITE" id="PS50994"/>
    </source>
</evidence>
<gene>
    <name evidence="2" type="ORF">RRG08_009575</name>
</gene>
<evidence type="ECO:0000313" key="2">
    <source>
        <dbReference type="EMBL" id="KAK3691761.1"/>
    </source>
</evidence>
<organism evidence="2 3">
    <name type="scientific">Elysia crispata</name>
    <name type="common">lettuce slug</name>
    <dbReference type="NCBI Taxonomy" id="231223"/>
    <lineage>
        <taxon>Eukaryota</taxon>
        <taxon>Metazoa</taxon>
        <taxon>Spiralia</taxon>
        <taxon>Lophotrochozoa</taxon>
        <taxon>Mollusca</taxon>
        <taxon>Gastropoda</taxon>
        <taxon>Heterobranchia</taxon>
        <taxon>Euthyneura</taxon>
        <taxon>Panpulmonata</taxon>
        <taxon>Sacoglossa</taxon>
        <taxon>Placobranchoidea</taxon>
        <taxon>Plakobranchidae</taxon>
        <taxon>Elysia</taxon>
    </lineage>
</organism>
<dbReference type="PANTHER" id="PTHR37984">
    <property type="entry name" value="PROTEIN CBG26694"/>
    <property type="match status" value="1"/>
</dbReference>
<dbReference type="InterPro" id="IPR001584">
    <property type="entry name" value="Integrase_cat-core"/>
</dbReference>
<dbReference type="PANTHER" id="PTHR37984:SF15">
    <property type="entry name" value="INTEGRASE CATALYTIC DOMAIN-CONTAINING PROTEIN"/>
    <property type="match status" value="1"/>
</dbReference>
<dbReference type="InterPro" id="IPR012337">
    <property type="entry name" value="RNaseH-like_sf"/>
</dbReference>
<dbReference type="EMBL" id="JAWDGP010008076">
    <property type="protein sequence ID" value="KAK3691761.1"/>
    <property type="molecule type" value="Genomic_DNA"/>
</dbReference>
<comment type="caution">
    <text evidence="2">The sequence shown here is derived from an EMBL/GenBank/DDBJ whole genome shotgun (WGS) entry which is preliminary data.</text>
</comment>
<evidence type="ECO:0000313" key="3">
    <source>
        <dbReference type="Proteomes" id="UP001283361"/>
    </source>
</evidence>
<dbReference type="Gene3D" id="3.30.420.10">
    <property type="entry name" value="Ribonuclease H-like superfamily/Ribonuclease H"/>
    <property type="match status" value="1"/>
</dbReference>
<name>A0AAE0XED1_9GAST</name>
<dbReference type="GO" id="GO:0015074">
    <property type="term" value="P:DNA integration"/>
    <property type="evidence" value="ECO:0007669"/>
    <property type="project" value="InterPro"/>
</dbReference>
<accession>A0AAE0XED1</accession>
<dbReference type="PROSITE" id="PS50994">
    <property type="entry name" value="INTEGRASE"/>
    <property type="match status" value="1"/>
</dbReference>
<dbReference type="AlphaFoldDB" id="A0AAE0XED1"/>
<dbReference type="Proteomes" id="UP001283361">
    <property type="component" value="Unassembled WGS sequence"/>
</dbReference>
<proteinExistence type="predicted"/>
<dbReference type="SUPFAM" id="SSF53098">
    <property type="entry name" value="Ribonuclease H-like"/>
    <property type="match status" value="1"/>
</dbReference>
<protein>
    <recommendedName>
        <fullName evidence="1">Integrase catalytic domain-containing protein</fullName>
    </recommendedName>
</protein>